<name>A0ABM1V8M3_SOLPN</name>
<proteinExistence type="predicted"/>
<reference evidence="2" key="1">
    <citation type="journal article" date="2014" name="Nat. Genet.">
        <title>The genome of the stress-tolerant wild tomato species Solanum pennellii.</title>
        <authorList>
            <person name="Bolger A."/>
            <person name="Scossa F."/>
            <person name="Bolger M.E."/>
            <person name="Lanz C."/>
            <person name="Maumus F."/>
            <person name="Tohge T."/>
            <person name="Quesneville H."/>
            <person name="Alseekh S."/>
            <person name="Sorensen I."/>
            <person name="Lichtenstein G."/>
            <person name="Fich E.A."/>
            <person name="Conte M."/>
            <person name="Keller H."/>
            <person name="Schneeberger K."/>
            <person name="Schwacke R."/>
            <person name="Ofner I."/>
            <person name="Vrebalov J."/>
            <person name="Xu Y."/>
            <person name="Osorio S."/>
            <person name="Aflitos S.A."/>
            <person name="Schijlen E."/>
            <person name="Jimenez-Gomez J.M."/>
            <person name="Ryngajllo M."/>
            <person name="Kimura S."/>
            <person name="Kumar R."/>
            <person name="Koenig D."/>
            <person name="Headland L.R."/>
            <person name="Maloof J.N."/>
            <person name="Sinha N."/>
            <person name="van Ham R.C."/>
            <person name="Lankhorst R.K."/>
            <person name="Mao L."/>
            <person name="Vogel A."/>
            <person name="Arsova B."/>
            <person name="Panstruga R."/>
            <person name="Fei Z."/>
            <person name="Rose J.K."/>
            <person name="Zamir D."/>
            <person name="Carrari F."/>
            <person name="Giovannoni J.J."/>
            <person name="Weigel D."/>
            <person name="Usadel B."/>
            <person name="Fernie A.R."/>
        </authorList>
    </citation>
    <scope>NUCLEOTIDE SEQUENCE [LARGE SCALE GENOMIC DNA]</scope>
    <source>
        <strain evidence="2">cv. LA0716</strain>
    </source>
</reference>
<reference evidence="3" key="2">
    <citation type="submission" date="2025-08" db="UniProtKB">
        <authorList>
            <consortium name="RefSeq"/>
        </authorList>
    </citation>
    <scope>IDENTIFICATION</scope>
</reference>
<accession>A0ABM1V8M3</accession>
<evidence type="ECO:0000256" key="1">
    <source>
        <dbReference type="SAM" id="MobiDB-lite"/>
    </source>
</evidence>
<dbReference type="GeneID" id="114076786"/>
<keyword evidence="2" id="KW-1185">Reference proteome</keyword>
<organism evidence="2 3">
    <name type="scientific">Solanum pennellii</name>
    <name type="common">Tomato</name>
    <name type="synonym">Lycopersicon pennellii</name>
    <dbReference type="NCBI Taxonomy" id="28526"/>
    <lineage>
        <taxon>Eukaryota</taxon>
        <taxon>Viridiplantae</taxon>
        <taxon>Streptophyta</taxon>
        <taxon>Embryophyta</taxon>
        <taxon>Tracheophyta</taxon>
        <taxon>Spermatophyta</taxon>
        <taxon>Magnoliopsida</taxon>
        <taxon>eudicotyledons</taxon>
        <taxon>Gunneridae</taxon>
        <taxon>Pentapetalae</taxon>
        <taxon>asterids</taxon>
        <taxon>lamiids</taxon>
        <taxon>Solanales</taxon>
        <taxon>Solanaceae</taxon>
        <taxon>Solanoideae</taxon>
        <taxon>Solaneae</taxon>
        <taxon>Solanum</taxon>
        <taxon>Solanum subgen. Lycopersicon</taxon>
    </lineage>
</organism>
<evidence type="ECO:0000313" key="3">
    <source>
        <dbReference type="RefSeq" id="XP_027772091.1"/>
    </source>
</evidence>
<gene>
    <name evidence="3" type="primary">LOC114076786</name>
</gene>
<sequence length="252" mass="28912">MNSLRISDTEANSDDFHNDDFEDFDYSLEEDDMLFSKYIDPSAESFGININQRHEKNDENQDYINEKMQNVEGDSDCVDSDDIESLNGDCDSENEDSNFPKHNPKTDALNPKLELGMIFSNNKEFKEAVIANQAKIGKSIEWIKVDKRKARAKCRKMDVTGEYWVHRCKGTHIFKSRRLPPIILVLGGIITTKISLPVGLQRGMLIELDQIRIGKIQRYIEEGIMATCKYASSKKGKVKGYCNDWCRYKCSV</sequence>
<dbReference type="RefSeq" id="XP_027772091.1">
    <property type="nucleotide sequence ID" value="XM_027916290.1"/>
</dbReference>
<feature type="compositionally biased region" description="Acidic residues" evidence="1">
    <location>
        <begin position="82"/>
        <end position="96"/>
    </location>
</feature>
<dbReference type="Proteomes" id="UP000694930">
    <property type="component" value="Chromosome 4"/>
</dbReference>
<feature type="region of interest" description="Disordered" evidence="1">
    <location>
        <begin position="82"/>
        <end position="106"/>
    </location>
</feature>
<evidence type="ECO:0000313" key="2">
    <source>
        <dbReference type="Proteomes" id="UP000694930"/>
    </source>
</evidence>
<protein>
    <submittedName>
        <fullName evidence="3">Uncharacterized protein LOC114076786</fullName>
    </submittedName>
</protein>